<proteinExistence type="predicted"/>
<dbReference type="EMBL" id="GBXM01068486">
    <property type="protein sequence ID" value="JAH40091.1"/>
    <property type="molecule type" value="Transcribed_RNA"/>
</dbReference>
<organism evidence="1">
    <name type="scientific">Anguilla anguilla</name>
    <name type="common">European freshwater eel</name>
    <name type="synonym">Muraena anguilla</name>
    <dbReference type="NCBI Taxonomy" id="7936"/>
    <lineage>
        <taxon>Eukaryota</taxon>
        <taxon>Metazoa</taxon>
        <taxon>Chordata</taxon>
        <taxon>Craniata</taxon>
        <taxon>Vertebrata</taxon>
        <taxon>Euteleostomi</taxon>
        <taxon>Actinopterygii</taxon>
        <taxon>Neopterygii</taxon>
        <taxon>Teleostei</taxon>
        <taxon>Anguilliformes</taxon>
        <taxon>Anguillidae</taxon>
        <taxon>Anguilla</taxon>
    </lineage>
</organism>
<name>A0A0E9SFM4_ANGAN</name>
<evidence type="ECO:0000313" key="1">
    <source>
        <dbReference type="EMBL" id="JAH40091.1"/>
    </source>
</evidence>
<sequence>MVFTEVLYSPYTS</sequence>
<accession>A0A0E9SFM4</accession>
<protein>
    <submittedName>
        <fullName evidence="1">Uncharacterized protein</fullName>
    </submittedName>
</protein>
<reference evidence="1" key="1">
    <citation type="submission" date="2014-11" db="EMBL/GenBank/DDBJ databases">
        <authorList>
            <person name="Amaro Gonzalez C."/>
        </authorList>
    </citation>
    <scope>NUCLEOTIDE SEQUENCE</scope>
</reference>
<reference evidence="1" key="2">
    <citation type="journal article" date="2015" name="Fish Shellfish Immunol.">
        <title>Early steps in the European eel (Anguilla anguilla)-Vibrio vulnificus interaction in the gills: Role of the RtxA13 toxin.</title>
        <authorList>
            <person name="Callol A."/>
            <person name="Pajuelo D."/>
            <person name="Ebbesson L."/>
            <person name="Teles M."/>
            <person name="MacKenzie S."/>
            <person name="Amaro C."/>
        </authorList>
    </citation>
    <scope>NUCLEOTIDE SEQUENCE</scope>
</reference>